<evidence type="ECO:0000313" key="1">
    <source>
        <dbReference type="EMBL" id="MDR6203666.1"/>
    </source>
</evidence>
<accession>A0ABD5CEF3</accession>
<dbReference type="Proteomes" id="UP001245184">
    <property type="component" value="Unassembled WGS sequence"/>
</dbReference>
<protein>
    <submittedName>
        <fullName evidence="1">Cytosine/uracil/thiamine/allantoin permease</fullName>
    </submittedName>
</protein>
<name>A0ABD5CEF3_9BURK</name>
<proteinExistence type="predicted"/>
<dbReference type="EMBL" id="JAVIZN010000002">
    <property type="protein sequence ID" value="MDR6203666.1"/>
    <property type="molecule type" value="Genomic_DNA"/>
</dbReference>
<reference evidence="1 2" key="1">
    <citation type="submission" date="2023-08" db="EMBL/GenBank/DDBJ databases">
        <title>Genome sequencing of plant associated microbes to promote plant fitness in Sorghum bicolor and Oryza sativa.</title>
        <authorList>
            <person name="Coleman-Derr D."/>
        </authorList>
    </citation>
    <scope>NUCLEOTIDE SEQUENCE [LARGE SCALE GENOMIC DNA]</scope>
    <source>
        <strain evidence="1 2">SLBN-33</strain>
    </source>
</reference>
<dbReference type="AlphaFoldDB" id="A0ABD5CEF3"/>
<organism evidence="1 2">
    <name type="scientific">Paraburkholderia graminis</name>
    <dbReference type="NCBI Taxonomy" id="60548"/>
    <lineage>
        <taxon>Bacteria</taxon>
        <taxon>Pseudomonadati</taxon>
        <taxon>Pseudomonadota</taxon>
        <taxon>Betaproteobacteria</taxon>
        <taxon>Burkholderiales</taxon>
        <taxon>Burkholderiaceae</taxon>
        <taxon>Paraburkholderia</taxon>
    </lineage>
</organism>
<gene>
    <name evidence="1" type="ORF">QF025_002386</name>
</gene>
<evidence type="ECO:0000313" key="2">
    <source>
        <dbReference type="Proteomes" id="UP001245184"/>
    </source>
</evidence>
<comment type="caution">
    <text evidence="1">The sequence shown here is derived from an EMBL/GenBank/DDBJ whole genome shotgun (WGS) entry which is preliminary data.</text>
</comment>
<sequence length="67" mass="7462">MEFRNPSPGLYNEDLAPARVRNWGAFSIFTVWIPGVHSLWATTSPPACSCRAAALPTSRWRSGSARW</sequence>